<protein>
    <submittedName>
        <fullName evidence="1">Uncharacterized protein</fullName>
    </submittedName>
</protein>
<accession>A0A1H8LDE9</accession>
<dbReference type="EMBL" id="FODB01000039">
    <property type="protein sequence ID" value="SEO03165.1"/>
    <property type="molecule type" value="Genomic_DNA"/>
</dbReference>
<dbReference type="AlphaFoldDB" id="A0A1H8LDE9"/>
<name>A0A1H8LDE9_9GAMM</name>
<evidence type="ECO:0000313" key="2">
    <source>
        <dbReference type="Proteomes" id="UP000199493"/>
    </source>
</evidence>
<dbReference type="Proteomes" id="UP000199493">
    <property type="component" value="Unassembled WGS sequence"/>
</dbReference>
<gene>
    <name evidence="1" type="ORF">SAMN04490369_103932</name>
</gene>
<sequence>MHWNTIYYNAYRIGVEGVNTPVELLLGRRYQFRRTYHPVDRAWMLTFSGVDSHRHRRITVHLGAAADKWWPTLLKGLPKLTALS</sequence>
<evidence type="ECO:0000313" key="1">
    <source>
        <dbReference type="EMBL" id="SEO03165.1"/>
    </source>
</evidence>
<proteinExistence type="predicted"/>
<dbReference type="RefSeq" id="WP_089675633.1">
    <property type="nucleotide sequence ID" value="NZ_FODB01000039.1"/>
</dbReference>
<reference evidence="1 2" key="1">
    <citation type="submission" date="2016-10" db="EMBL/GenBank/DDBJ databases">
        <authorList>
            <person name="de Groot N.N."/>
        </authorList>
    </citation>
    <scope>NUCLEOTIDE SEQUENCE [LARGE SCALE GENOMIC DNA]</scope>
    <source>
        <strain evidence="1 2">558</strain>
    </source>
</reference>
<organism evidence="1 2">
    <name type="scientific">Vreelandella aquamarina</name>
    <dbReference type="NCBI Taxonomy" id="77097"/>
    <lineage>
        <taxon>Bacteria</taxon>
        <taxon>Pseudomonadati</taxon>
        <taxon>Pseudomonadota</taxon>
        <taxon>Gammaproteobacteria</taxon>
        <taxon>Oceanospirillales</taxon>
        <taxon>Halomonadaceae</taxon>
        <taxon>Vreelandella</taxon>
    </lineage>
</organism>